<feature type="compositionally biased region" description="Pro residues" evidence="8">
    <location>
        <begin position="83"/>
        <end position="98"/>
    </location>
</feature>
<dbReference type="FunCoup" id="A0A286U5H9">
    <property type="interactions" value="578"/>
</dbReference>
<feature type="compositionally biased region" description="Basic and acidic residues" evidence="8">
    <location>
        <begin position="744"/>
        <end position="754"/>
    </location>
</feature>
<keyword evidence="7" id="KW-0472">Membrane</keyword>
<evidence type="ECO:0000313" key="10">
    <source>
        <dbReference type="Proteomes" id="UP000217199"/>
    </source>
</evidence>
<feature type="compositionally biased region" description="Low complexity" evidence="8">
    <location>
        <begin position="664"/>
        <end position="680"/>
    </location>
</feature>
<comment type="similarity">
    <text evidence="7">Belongs to the nucleoporin Nup84/Nup107 family.</text>
</comment>
<dbReference type="GO" id="GO:0006406">
    <property type="term" value="P:mRNA export from nucleus"/>
    <property type="evidence" value="ECO:0007669"/>
    <property type="project" value="TreeGrafter"/>
</dbReference>
<dbReference type="GO" id="GO:0006606">
    <property type="term" value="P:protein import into nucleus"/>
    <property type="evidence" value="ECO:0007669"/>
    <property type="project" value="TreeGrafter"/>
</dbReference>
<evidence type="ECO:0000256" key="6">
    <source>
        <dbReference type="ARBA" id="ARBA00023242"/>
    </source>
</evidence>
<dbReference type="Proteomes" id="UP000217199">
    <property type="component" value="Unassembled WGS sequence"/>
</dbReference>
<feature type="compositionally biased region" description="Polar residues" evidence="8">
    <location>
        <begin position="102"/>
        <end position="120"/>
    </location>
</feature>
<feature type="region of interest" description="Disordered" evidence="8">
    <location>
        <begin position="662"/>
        <end position="686"/>
    </location>
</feature>
<keyword evidence="1 7" id="KW-0813">Transport</keyword>
<keyword evidence="5 7" id="KW-0906">Nuclear pore complex</keyword>
<evidence type="ECO:0000256" key="7">
    <source>
        <dbReference type="RuleBase" id="RU365072"/>
    </source>
</evidence>
<feature type="region of interest" description="Disordered" evidence="8">
    <location>
        <begin position="80"/>
        <end position="120"/>
    </location>
</feature>
<protein>
    <recommendedName>
        <fullName evidence="7">Nuclear pore complex protein</fullName>
    </recommendedName>
</protein>
<reference evidence="9 10" key="1">
    <citation type="journal article" date="2017" name="Mol. Ecol.">
        <title>Comparative and population genomic landscape of Phellinus noxius: A hypervariable fungus causing root rot in trees.</title>
        <authorList>
            <person name="Chung C.L."/>
            <person name="Lee T.J."/>
            <person name="Akiba M."/>
            <person name="Lee H.H."/>
            <person name="Kuo T.H."/>
            <person name="Liu D."/>
            <person name="Ke H.M."/>
            <person name="Yokoi T."/>
            <person name="Roa M.B."/>
            <person name="Lu M.J."/>
            <person name="Chang Y.Y."/>
            <person name="Ann P.J."/>
            <person name="Tsai J.N."/>
            <person name="Chen C.Y."/>
            <person name="Tzean S.S."/>
            <person name="Ota Y."/>
            <person name="Hattori T."/>
            <person name="Sahashi N."/>
            <person name="Liou R.F."/>
            <person name="Kikuchi T."/>
            <person name="Tsai I.J."/>
        </authorList>
    </citation>
    <scope>NUCLEOTIDE SEQUENCE [LARGE SCALE GENOMIC DNA]</scope>
    <source>
        <strain evidence="9 10">FFPRI411160</strain>
    </source>
</reference>
<evidence type="ECO:0000256" key="2">
    <source>
        <dbReference type="ARBA" id="ARBA00022816"/>
    </source>
</evidence>
<dbReference type="OrthoDB" id="3098at2759"/>
<evidence type="ECO:0000313" key="9">
    <source>
        <dbReference type="EMBL" id="PAV14825.1"/>
    </source>
</evidence>
<dbReference type="GO" id="GO:0017056">
    <property type="term" value="F:structural constituent of nuclear pore"/>
    <property type="evidence" value="ECO:0007669"/>
    <property type="project" value="UniProtKB-UniRule"/>
</dbReference>
<feature type="compositionally biased region" description="Basic and acidic residues" evidence="8">
    <location>
        <begin position="476"/>
        <end position="517"/>
    </location>
</feature>
<feature type="region of interest" description="Disordered" evidence="8">
    <location>
        <begin position="853"/>
        <end position="875"/>
    </location>
</feature>
<feature type="compositionally biased region" description="Acidic residues" evidence="8">
    <location>
        <begin position="465"/>
        <end position="475"/>
    </location>
</feature>
<evidence type="ECO:0000256" key="4">
    <source>
        <dbReference type="ARBA" id="ARBA00023010"/>
    </source>
</evidence>
<proteinExistence type="inferred from homology"/>
<feature type="region of interest" description="Disordered" evidence="8">
    <location>
        <begin position="462"/>
        <end position="517"/>
    </location>
</feature>
<dbReference type="EMBL" id="NBII01000011">
    <property type="protein sequence ID" value="PAV14825.1"/>
    <property type="molecule type" value="Genomic_DNA"/>
</dbReference>
<keyword evidence="2" id="KW-0509">mRNA transport</keyword>
<keyword evidence="6 7" id="KW-0539">Nucleus</keyword>
<dbReference type="GO" id="GO:0031965">
    <property type="term" value="C:nuclear membrane"/>
    <property type="evidence" value="ECO:0007669"/>
    <property type="project" value="UniProtKB-SubCell"/>
</dbReference>
<comment type="caution">
    <text evidence="9">The sequence shown here is derived from an EMBL/GenBank/DDBJ whole genome shotgun (WGS) entry which is preliminary data.</text>
</comment>
<dbReference type="PANTHER" id="PTHR13003">
    <property type="entry name" value="NUP107-RELATED"/>
    <property type="match status" value="1"/>
</dbReference>
<evidence type="ECO:0000256" key="8">
    <source>
        <dbReference type="SAM" id="MobiDB-lite"/>
    </source>
</evidence>
<keyword evidence="3" id="KW-0653">Protein transport</keyword>
<dbReference type="Gene3D" id="1.20.190.50">
    <property type="match status" value="1"/>
</dbReference>
<dbReference type="InParanoid" id="A0A286U5H9"/>
<name>A0A286U5H9_9AGAM</name>
<dbReference type="Gene3D" id="1.10.3450.20">
    <property type="match status" value="1"/>
</dbReference>
<accession>A0A286U5H9</accession>
<dbReference type="GO" id="GO:0031080">
    <property type="term" value="C:nuclear pore outer ring"/>
    <property type="evidence" value="ECO:0007669"/>
    <property type="project" value="TreeGrafter"/>
</dbReference>
<sequence length="1072" mass="117998">MEWTASFFAQSAEILAACYENRDDLDLLLDPTAGFAPSLSKICKNRIEELAPSLSQEELQSLQLESNTWDLLQLLCSLRKTEPPSPPSPSSPSIPNPTLPSQHNKQGSNDNQPTADSLLLQNPYTPTSLLAQAILGHSPLLQELVVVREWLHDTAPLPVLPSGFGDGSTGAGTGGVGYNKFTLLRLQQAQRTGSRSDISSLVTELDPDAPNRLSTLAAENVYEGSETVRGPSTSSAAVPRINSSNINTTTTTAGSSQASKKKVLAADDANYEKALAQALYGYIRAGRLDEAIELCRRTKRSWRAASVRGSLLFEWRALANDQPIEENDNTNPDTAFADGWSGNKRRKLWKTTCTRAALNPHLPDPDRAIHAALAPSPATSVVLRGACKTWSDHLWAWVSIICEGKQVDELERAGAVFGPNTTYGSSGSVGISVGGGGGGGYWEGGEEAVERIGRVMMNLESAVEGGDDNDGDNASESERESRDRDTQERESRKREKEKERKEWEEREKREREREEREWVREVTKSLESLASVAVSEGPPATNPFQVSQLHIILNRTDKLLSDFAEGISRGEFHKGQASFPVLSRFFAHLCLYLRMIDMSVPADATQTILEVYLQVLEESGQREHIALYASALGENAVERYALFLSGLGLGSDGRDLHLDASGLSPTTTNGGLETTTSTGTSGFGGVGYEERKEALNRAGKRGLDVSRVARVTAERSLERAFEVLPRMKIAPLPNVVLPGCWGKEKEKEKREATNRKGKKPATNAANDEDDTMEVEVGGTKTSADEISDMEWFLIRSIEWTTFQEETFVDALEHANTVFRYFFGCGKVIAAKALLSLLPTEQLKRLSVDKINSADSTANTPAPAHTPTPQPQTRSHARLRRNSIEFMHYLQFFGILDVFAKVWDMEKGVVSVVAESATSGNASGVEFEFEGMTKGAMEDWVEKYKTLIDEVREKIVELATTDWLVNEEDLGRTRSQPQQRQIMLTRIRKIYIPELIIQLHAILVRSGKLAPKNLKYALELANIVADERYMLYGDFVCDGPEKLEGYLGDVRRAVVCALEGGGEDPFRVVSVRA</sequence>
<dbReference type="Pfam" id="PF04121">
    <property type="entry name" value="Nup84_Nup100"/>
    <property type="match status" value="3"/>
</dbReference>
<dbReference type="InterPro" id="IPR007252">
    <property type="entry name" value="Nup84/Nup107"/>
</dbReference>
<keyword evidence="10" id="KW-1185">Reference proteome</keyword>
<dbReference type="AlphaFoldDB" id="A0A286U5H9"/>
<gene>
    <name evidence="9" type="ORF">PNOK_0937800</name>
</gene>
<organism evidence="9 10">
    <name type="scientific">Pyrrhoderma noxium</name>
    <dbReference type="NCBI Taxonomy" id="2282107"/>
    <lineage>
        <taxon>Eukaryota</taxon>
        <taxon>Fungi</taxon>
        <taxon>Dikarya</taxon>
        <taxon>Basidiomycota</taxon>
        <taxon>Agaricomycotina</taxon>
        <taxon>Agaricomycetes</taxon>
        <taxon>Hymenochaetales</taxon>
        <taxon>Hymenochaetaceae</taxon>
        <taxon>Pyrrhoderma</taxon>
    </lineage>
</organism>
<comment type="subcellular location">
    <subcellularLocation>
        <location evidence="7">Nucleus</location>
        <location evidence="7">Nuclear pore complex</location>
    </subcellularLocation>
    <subcellularLocation>
        <location evidence="7">Nucleus membrane</location>
    </subcellularLocation>
</comment>
<evidence type="ECO:0000256" key="3">
    <source>
        <dbReference type="ARBA" id="ARBA00022927"/>
    </source>
</evidence>
<comment type="subunit">
    <text evidence="7">Part of the nuclear pore complex (NPC).</text>
</comment>
<evidence type="ECO:0000256" key="1">
    <source>
        <dbReference type="ARBA" id="ARBA00022448"/>
    </source>
</evidence>
<feature type="region of interest" description="Disordered" evidence="8">
    <location>
        <begin position="744"/>
        <end position="778"/>
    </location>
</feature>
<keyword evidence="4 7" id="KW-0811">Translocation</keyword>
<dbReference type="STRING" id="2282107.A0A286U5H9"/>
<dbReference type="GO" id="GO:0000973">
    <property type="term" value="P:post-transcriptional tethering of RNA polymerase II gene DNA at nuclear periphery"/>
    <property type="evidence" value="ECO:0007669"/>
    <property type="project" value="TreeGrafter"/>
</dbReference>
<comment type="function">
    <text evidence="7">Functions as a component of the nuclear pore complex (NPC).</text>
</comment>
<evidence type="ECO:0000256" key="5">
    <source>
        <dbReference type="ARBA" id="ARBA00023132"/>
    </source>
</evidence>
<dbReference type="PANTHER" id="PTHR13003:SF2">
    <property type="entry name" value="NUCLEAR PORE COMPLEX PROTEIN NUP107"/>
    <property type="match status" value="1"/>
</dbReference>